<accession>A0AAW0VW01</accession>
<reference evidence="1 2" key="1">
    <citation type="journal article" date="2024" name="BMC Genomics">
        <title>Genome assembly of redclaw crayfish (Cherax quadricarinatus) provides insights into its immune adaptation and hypoxia tolerance.</title>
        <authorList>
            <person name="Liu Z."/>
            <person name="Zheng J."/>
            <person name="Li H."/>
            <person name="Fang K."/>
            <person name="Wang S."/>
            <person name="He J."/>
            <person name="Zhou D."/>
            <person name="Weng S."/>
            <person name="Chi M."/>
            <person name="Gu Z."/>
            <person name="He J."/>
            <person name="Li F."/>
            <person name="Wang M."/>
        </authorList>
    </citation>
    <scope>NUCLEOTIDE SEQUENCE [LARGE SCALE GENOMIC DNA]</scope>
    <source>
        <strain evidence="1">ZL_2023a</strain>
    </source>
</reference>
<protein>
    <submittedName>
        <fullName evidence="1">Uncharacterized protein</fullName>
    </submittedName>
</protein>
<keyword evidence="2" id="KW-1185">Reference proteome</keyword>
<dbReference type="Proteomes" id="UP001445076">
    <property type="component" value="Unassembled WGS sequence"/>
</dbReference>
<gene>
    <name evidence="1" type="ORF">OTU49_012947</name>
</gene>
<feature type="non-terminal residue" evidence="1">
    <location>
        <position position="1"/>
    </location>
</feature>
<dbReference type="AlphaFoldDB" id="A0AAW0VW01"/>
<name>A0AAW0VW01_CHEQU</name>
<proteinExistence type="predicted"/>
<comment type="caution">
    <text evidence="1">The sequence shown here is derived from an EMBL/GenBank/DDBJ whole genome shotgun (WGS) entry which is preliminary data.</text>
</comment>
<evidence type="ECO:0000313" key="2">
    <source>
        <dbReference type="Proteomes" id="UP001445076"/>
    </source>
</evidence>
<organism evidence="1 2">
    <name type="scientific">Cherax quadricarinatus</name>
    <name type="common">Australian red claw crayfish</name>
    <dbReference type="NCBI Taxonomy" id="27406"/>
    <lineage>
        <taxon>Eukaryota</taxon>
        <taxon>Metazoa</taxon>
        <taxon>Ecdysozoa</taxon>
        <taxon>Arthropoda</taxon>
        <taxon>Crustacea</taxon>
        <taxon>Multicrustacea</taxon>
        <taxon>Malacostraca</taxon>
        <taxon>Eumalacostraca</taxon>
        <taxon>Eucarida</taxon>
        <taxon>Decapoda</taxon>
        <taxon>Pleocyemata</taxon>
        <taxon>Astacidea</taxon>
        <taxon>Parastacoidea</taxon>
        <taxon>Parastacidae</taxon>
        <taxon>Cherax</taxon>
    </lineage>
</organism>
<sequence>VNDAANIVTKSYSLTPRPECEYCVTTTNNNSDQKLQSFRPAVCENYTSAVCEDHTINTVRTTPSTLSEQHHQQTVKTILDYKTTVTGCQTHSCWLLELLLLTYRTTVAGCHTHSCWLIELLLFSVKPTLAGCQNYSAGCQTHSCWLSELLCWVSNPLLLAVRITLLGVKPTLADC</sequence>
<evidence type="ECO:0000313" key="1">
    <source>
        <dbReference type="EMBL" id="KAK8721065.1"/>
    </source>
</evidence>
<dbReference type="EMBL" id="JARKIK010000131">
    <property type="protein sequence ID" value="KAK8721065.1"/>
    <property type="molecule type" value="Genomic_DNA"/>
</dbReference>